<dbReference type="Proteomes" id="UP000025061">
    <property type="component" value="Unassembled WGS sequence"/>
</dbReference>
<dbReference type="RefSeq" id="WP_011646308.1">
    <property type="nucleotide sequence ID" value="NZ_ARYI01000002.1"/>
</dbReference>
<feature type="domain" description="HTH crp-type" evidence="5">
    <location>
        <begin position="148"/>
        <end position="220"/>
    </location>
</feature>
<name>A0A059FYF3_9PROT</name>
<dbReference type="InterPro" id="IPR012318">
    <property type="entry name" value="HTH_CRP"/>
</dbReference>
<feature type="domain" description="Cyclic nucleotide-binding" evidence="4">
    <location>
        <begin position="14"/>
        <end position="134"/>
    </location>
</feature>
<dbReference type="SMART" id="SM00100">
    <property type="entry name" value="cNMP"/>
    <property type="match status" value="1"/>
</dbReference>
<evidence type="ECO:0000313" key="7">
    <source>
        <dbReference type="Proteomes" id="UP000025061"/>
    </source>
</evidence>
<evidence type="ECO:0000256" key="2">
    <source>
        <dbReference type="ARBA" id="ARBA00023125"/>
    </source>
</evidence>
<dbReference type="SUPFAM" id="SSF46785">
    <property type="entry name" value="Winged helix' DNA-binding domain"/>
    <property type="match status" value="1"/>
</dbReference>
<dbReference type="Pfam" id="PF00027">
    <property type="entry name" value="cNMP_binding"/>
    <property type="match status" value="1"/>
</dbReference>
<comment type="caution">
    <text evidence="6">The sequence shown here is derived from an EMBL/GenBank/DDBJ whole genome shotgun (WGS) entry which is preliminary data.</text>
</comment>
<sequence>MNTQDSIDLQRGRWFPALPEALQDEVMRSATRHRMRRGRHIFRQGDPANGIFGITSGEAHIIGTTLAGLDILVAVFRPGDWTGFLSSVDEGPYTFSVVASQSCEIVHLPLPAVKRIFMSDVEGFRRFILPELASTRAIYSRVVESLAFTPLQRLAQRLVDLTSEPHGDLVTSSFISPVTQDQIALSIMASRQWTNRLLQHLEQADVIRISRGRIDIRDRARLTQLAVHGESGFTLAETAPARAAAG</sequence>
<accession>A0A059FYF3</accession>
<proteinExistence type="predicted"/>
<dbReference type="InterPro" id="IPR000595">
    <property type="entry name" value="cNMP-bd_dom"/>
</dbReference>
<evidence type="ECO:0000256" key="3">
    <source>
        <dbReference type="ARBA" id="ARBA00023163"/>
    </source>
</evidence>
<keyword evidence="2" id="KW-0238">DNA-binding</keyword>
<evidence type="ECO:0000259" key="4">
    <source>
        <dbReference type="PROSITE" id="PS50042"/>
    </source>
</evidence>
<evidence type="ECO:0000256" key="1">
    <source>
        <dbReference type="ARBA" id="ARBA00023015"/>
    </source>
</evidence>
<protein>
    <submittedName>
        <fullName evidence="6">Cyclic nucleotide-binding protein</fullName>
    </submittedName>
</protein>
<dbReference type="PROSITE" id="PS50042">
    <property type="entry name" value="CNMP_BINDING_3"/>
    <property type="match status" value="1"/>
</dbReference>
<dbReference type="OrthoDB" id="7772718at2"/>
<keyword evidence="7" id="KW-1185">Reference proteome</keyword>
<dbReference type="SUPFAM" id="SSF51206">
    <property type="entry name" value="cAMP-binding domain-like"/>
    <property type="match status" value="1"/>
</dbReference>
<dbReference type="GO" id="GO:0003700">
    <property type="term" value="F:DNA-binding transcription factor activity"/>
    <property type="evidence" value="ECO:0007669"/>
    <property type="project" value="TreeGrafter"/>
</dbReference>
<dbReference type="GO" id="GO:0003677">
    <property type="term" value="F:DNA binding"/>
    <property type="evidence" value="ECO:0007669"/>
    <property type="project" value="UniProtKB-KW"/>
</dbReference>
<evidence type="ECO:0000313" key="6">
    <source>
        <dbReference type="EMBL" id="KCZ95759.1"/>
    </source>
</evidence>
<dbReference type="InterPro" id="IPR036388">
    <property type="entry name" value="WH-like_DNA-bd_sf"/>
</dbReference>
<dbReference type="Gene3D" id="1.10.10.10">
    <property type="entry name" value="Winged helix-like DNA-binding domain superfamily/Winged helix DNA-binding domain"/>
    <property type="match status" value="1"/>
</dbReference>
<dbReference type="Pfam" id="PF13545">
    <property type="entry name" value="HTH_Crp_2"/>
    <property type="match status" value="1"/>
</dbReference>
<dbReference type="GO" id="GO:0005829">
    <property type="term" value="C:cytosol"/>
    <property type="evidence" value="ECO:0007669"/>
    <property type="project" value="TreeGrafter"/>
</dbReference>
<reference evidence="6 7" key="1">
    <citation type="submission" date="2013-04" db="EMBL/GenBank/DDBJ databases">
        <title>Hyphomonas hirschiana VP5 Genome Sequencing.</title>
        <authorList>
            <person name="Lai Q."/>
            <person name="Shao Z."/>
        </authorList>
    </citation>
    <scope>NUCLEOTIDE SEQUENCE [LARGE SCALE GENOMIC DNA]</scope>
    <source>
        <strain evidence="6 7">VP5</strain>
    </source>
</reference>
<dbReference type="PATRIC" id="fig|1280951.3.peg.663"/>
<dbReference type="EMBL" id="ARYI01000002">
    <property type="protein sequence ID" value="KCZ95759.1"/>
    <property type="molecule type" value="Genomic_DNA"/>
</dbReference>
<dbReference type="AlphaFoldDB" id="A0A059FYF3"/>
<evidence type="ECO:0000259" key="5">
    <source>
        <dbReference type="PROSITE" id="PS51063"/>
    </source>
</evidence>
<dbReference type="PANTHER" id="PTHR24567:SF68">
    <property type="entry name" value="DNA-BINDING TRANSCRIPTIONAL DUAL REGULATOR CRP"/>
    <property type="match status" value="1"/>
</dbReference>
<gene>
    <name evidence="6" type="ORF">HHI_03272</name>
</gene>
<dbReference type="InterPro" id="IPR050397">
    <property type="entry name" value="Env_Response_Regulators"/>
</dbReference>
<dbReference type="InterPro" id="IPR014710">
    <property type="entry name" value="RmlC-like_jellyroll"/>
</dbReference>
<dbReference type="InterPro" id="IPR018490">
    <property type="entry name" value="cNMP-bd_dom_sf"/>
</dbReference>
<dbReference type="CDD" id="cd00038">
    <property type="entry name" value="CAP_ED"/>
    <property type="match status" value="1"/>
</dbReference>
<dbReference type="Gene3D" id="2.60.120.10">
    <property type="entry name" value="Jelly Rolls"/>
    <property type="match status" value="1"/>
</dbReference>
<dbReference type="PROSITE" id="PS51063">
    <property type="entry name" value="HTH_CRP_2"/>
    <property type="match status" value="1"/>
</dbReference>
<keyword evidence="1" id="KW-0805">Transcription regulation</keyword>
<dbReference type="InterPro" id="IPR036390">
    <property type="entry name" value="WH_DNA-bd_sf"/>
</dbReference>
<dbReference type="PANTHER" id="PTHR24567">
    <property type="entry name" value="CRP FAMILY TRANSCRIPTIONAL REGULATORY PROTEIN"/>
    <property type="match status" value="1"/>
</dbReference>
<organism evidence="6 7">
    <name type="scientific">Hyphomonas hirschiana VP5</name>
    <dbReference type="NCBI Taxonomy" id="1280951"/>
    <lineage>
        <taxon>Bacteria</taxon>
        <taxon>Pseudomonadati</taxon>
        <taxon>Pseudomonadota</taxon>
        <taxon>Alphaproteobacteria</taxon>
        <taxon>Hyphomonadales</taxon>
        <taxon>Hyphomonadaceae</taxon>
        <taxon>Hyphomonas</taxon>
    </lineage>
</organism>
<keyword evidence="3" id="KW-0804">Transcription</keyword>